<name>A0A087CRQ0_BIFRU</name>
<feature type="transmembrane region" description="Helical" evidence="2">
    <location>
        <begin position="61"/>
        <end position="83"/>
    </location>
</feature>
<keyword evidence="2" id="KW-0472">Membrane</keyword>
<proteinExistence type="predicted"/>
<keyword evidence="4" id="KW-0255">Endonuclease</keyword>
<feature type="region of interest" description="Disordered" evidence="1">
    <location>
        <begin position="1"/>
        <end position="29"/>
    </location>
</feature>
<keyword evidence="4" id="KW-0269">Exonuclease</keyword>
<dbReference type="STRING" id="78346.BRUM_1387"/>
<organism evidence="4 5">
    <name type="scientific">Bifidobacterium ruminantium</name>
    <dbReference type="NCBI Taxonomy" id="78346"/>
    <lineage>
        <taxon>Bacteria</taxon>
        <taxon>Bacillati</taxon>
        <taxon>Actinomycetota</taxon>
        <taxon>Actinomycetes</taxon>
        <taxon>Bifidobacteriales</taxon>
        <taxon>Bifidobacteriaceae</taxon>
        <taxon>Bifidobacterium</taxon>
    </lineage>
</organism>
<evidence type="ECO:0000313" key="5">
    <source>
        <dbReference type="Proteomes" id="UP000029078"/>
    </source>
</evidence>
<feature type="transmembrane region" description="Helical" evidence="2">
    <location>
        <begin position="127"/>
        <end position="145"/>
    </location>
</feature>
<dbReference type="GO" id="GO:0004527">
    <property type="term" value="F:exonuclease activity"/>
    <property type="evidence" value="ECO:0007669"/>
    <property type="project" value="UniProtKB-KW"/>
</dbReference>
<keyword evidence="2" id="KW-0812">Transmembrane</keyword>
<gene>
    <name evidence="4" type="ORF">BRUM_1387</name>
</gene>
<reference evidence="4 5" key="1">
    <citation type="submission" date="2014-03" db="EMBL/GenBank/DDBJ databases">
        <title>Genomics of Bifidobacteria.</title>
        <authorList>
            <person name="Ventura M."/>
            <person name="Milani C."/>
            <person name="Lugli G.A."/>
        </authorList>
    </citation>
    <scope>NUCLEOTIDE SEQUENCE [LARGE SCALE GENOMIC DNA]</scope>
    <source>
        <strain evidence="4 5">LMG 21811</strain>
    </source>
</reference>
<dbReference type="SUPFAM" id="SSF56219">
    <property type="entry name" value="DNase I-like"/>
    <property type="match status" value="1"/>
</dbReference>
<evidence type="ECO:0000259" key="3">
    <source>
        <dbReference type="Pfam" id="PF03372"/>
    </source>
</evidence>
<comment type="caution">
    <text evidence="4">The sequence shown here is derived from an EMBL/GenBank/DDBJ whole genome shotgun (WGS) entry which is preliminary data.</text>
</comment>
<dbReference type="GO" id="GO:0004519">
    <property type="term" value="F:endonuclease activity"/>
    <property type="evidence" value="ECO:0007669"/>
    <property type="project" value="UniProtKB-KW"/>
</dbReference>
<feature type="transmembrane region" description="Helical" evidence="2">
    <location>
        <begin position="95"/>
        <end position="120"/>
    </location>
</feature>
<protein>
    <submittedName>
        <fullName evidence="4">Endonuclease/exonuclease/phosphatase family protein</fullName>
    </submittedName>
</protein>
<evidence type="ECO:0000313" key="4">
    <source>
        <dbReference type="EMBL" id="KFI85950.1"/>
    </source>
</evidence>
<evidence type="ECO:0000256" key="2">
    <source>
        <dbReference type="SAM" id="Phobius"/>
    </source>
</evidence>
<dbReference type="AlphaFoldDB" id="A0A087CRQ0"/>
<dbReference type="Proteomes" id="UP000029078">
    <property type="component" value="Unassembled WGS sequence"/>
</dbReference>
<dbReference type="Pfam" id="PF03372">
    <property type="entry name" value="Exo_endo_phos"/>
    <property type="match status" value="1"/>
</dbReference>
<feature type="compositionally biased region" description="Low complexity" evidence="1">
    <location>
        <begin position="1"/>
        <end position="23"/>
    </location>
</feature>
<dbReference type="InterPro" id="IPR005135">
    <property type="entry name" value="Endo/exonuclease/phosphatase"/>
</dbReference>
<accession>A0A087CRQ0</accession>
<sequence>MRQTGEGEGTSEQGEGTSERGSGNENEAEREIEDLGARLDAAGASRSGLDHAQRGMSRRSAILRILTIALWLATAVILLAMLLRMLPNSLDGKRYIPLIVALMPWLGLLSLIIVIAALAIRTIGGRALLAIIGVACVVIQISWHWGFLRPRQIISDTARTAVSRTVSGGLPNTADRYARIMTLNTKEGGADASQIVNTVKAEHVEILALQEVSADLINRLSNAGIANYLPYSVTAQQTWHDNGGVNVLYSAAPMEDVKQNLIPVESSSVPAATIDFAGTKVRFGSVHPFSPRPSNQGLWNRSLDSLAQLQHYDSLYVLMGDFNSTWDHASFRYLLGSRFLDSGEQAGEGLHMTYPAMLPVAEIDHIVHDKGVVVGDLETKHIPGSDHRALLATLEAR</sequence>
<dbReference type="Gene3D" id="3.60.10.10">
    <property type="entry name" value="Endonuclease/exonuclease/phosphatase"/>
    <property type="match status" value="1"/>
</dbReference>
<dbReference type="RefSeq" id="WP_026646882.1">
    <property type="nucleotide sequence ID" value="NZ_JGZL01000015.1"/>
</dbReference>
<dbReference type="InterPro" id="IPR036691">
    <property type="entry name" value="Endo/exonu/phosph_ase_sf"/>
</dbReference>
<keyword evidence="4" id="KW-0540">Nuclease</keyword>
<dbReference type="eggNOG" id="COG3021">
    <property type="taxonomic scope" value="Bacteria"/>
</dbReference>
<keyword evidence="2" id="KW-1133">Transmembrane helix</keyword>
<keyword evidence="4" id="KW-0378">Hydrolase</keyword>
<feature type="domain" description="Endonuclease/exonuclease/phosphatase" evidence="3">
    <location>
        <begin position="181"/>
        <end position="387"/>
    </location>
</feature>
<dbReference type="EMBL" id="JGZL01000015">
    <property type="protein sequence ID" value="KFI85950.1"/>
    <property type="molecule type" value="Genomic_DNA"/>
</dbReference>
<keyword evidence="5" id="KW-1185">Reference proteome</keyword>
<evidence type="ECO:0000256" key="1">
    <source>
        <dbReference type="SAM" id="MobiDB-lite"/>
    </source>
</evidence>